<reference evidence="2" key="1">
    <citation type="submission" date="2019-11" db="UniProtKB">
        <authorList>
            <consortium name="WormBaseParasite"/>
        </authorList>
    </citation>
    <scope>IDENTIFICATION</scope>
</reference>
<evidence type="ECO:0000313" key="2">
    <source>
        <dbReference type="WBParaSite" id="MCU_007097-RA"/>
    </source>
</evidence>
<organism evidence="2">
    <name type="scientific">Mesocestoides corti</name>
    <name type="common">Flatworm</name>
    <dbReference type="NCBI Taxonomy" id="53468"/>
    <lineage>
        <taxon>Eukaryota</taxon>
        <taxon>Metazoa</taxon>
        <taxon>Spiralia</taxon>
        <taxon>Lophotrochozoa</taxon>
        <taxon>Platyhelminthes</taxon>
        <taxon>Cestoda</taxon>
        <taxon>Eucestoda</taxon>
        <taxon>Cyclophyllidea</taxon>
        <taxon>Mesocestoididae</taxon>
        <taxon>Mesocestoides</taxon>
    </lineage>
</organism>
<dbReference type="WBParaSite" id="MCU_007097-RA">
    <property type="protein sequence ID" value="MCU_007097-RA"/>
    <property type="gene ID" value="MCU_007097"/>
</dbReference>
<feature type="compositionally biased region" description="Basic and acidic residues" evidence="1">
    <location>
        <begin position="13"/>
        <end position="28"/>
    </location>
</feature>
<feature type="compositionally biased region" description="Polar residues" evidence="1">
    <location>
        <begin position="1"/>
        <end position="10"/>
    </location>
</feature>
<evidence type="ECO:0000256" key="1">
    <source>
        <dbReference type="SAM" id="MobiDB-lite"/>
    </source>
</evidence>
<feature type="region of interest" description="Disordered" evidence="1">
    <location>
        <begin position="1"/>
        <end position="31"/>
    </location>
</feature>
<accession>A0A5K3FBX3</accession>
<protein>
    <submittedName>
        <fullName evidence="2">Uncharacterized protein</fullName>
    </submittedName>
</protein>
<dbReference type="AlphaFoldDB" id="A0A5K3FBX3"/>
<proteinExistence type="predicted"/>
<name>A0A5K3FBX3_MESCO</name>
<sequence length="62" mass="7008">MEPPATSDSCQKFPDKTTEMTHEHRPGNEDPVSNVSISCFMLCLFIREVQPKIPDDANTKSR</sequence>